<sequence>METRFIAALDIGGTKMAATVASKDAPLSRVTQATVKIGTSRAPAEQGLALIEAACSQAGITPGQISAVGVSSCGPFVREDGMLCLAAPNICGGQAASIDLPNDWTTIPLEKVLREHFSDVLIENDCVAALVAERTFGAVLGEPNCAYVTWSTGIGFGLCVDGNILHGKHGNAGHAGHMLMSEVSDALCGCGNRGDLEALISGRNLGNRLAKPTADLFRAARAGDTAALAVAQEAAQWFGRGLYNLVAALDLRTFVVGGSVWHHHGDWLKPYVQKEICSHMPALTEGVTIMPAALGALVADMGAFSLVMPPDWIANWRQSKPWHALENL</sequence>
<evidence type="ECO:0000313" key="2">
    <source>
        <dbReference type="EMBL" id="MDQ9171959.1"/>
    </source>
</evidence>
<comment type="caution">
    <text evidence="2">The sequence shown here is derived from an EMBL/GenBank/DDBJ whole genome shotgun (WGS) entry which is preliminary data.</text>
</comment>
<dbReference type="Proteomes" id="UP001225596">
    <property type="component" value="Unassembled WGS sequence"/>
</dbReference>
<dbReference type="PANTHER" id="PTHR18964:SF149">
    <property type="entry name" value="BIFUNCTIONAL UDP-N-ACETYLGLUCOSAMINE 2-EPIMERASE_N-ACETYLMANNOSAMINE KINASE"/>
    <property type="match status" value="1"/>
</dbReference>
<comment type="similarity">
    <text evidence="1">Belongs to the ROK (NagC/XylR) family.</text>
</comment>
<proteinExistence type="inferred from homology"/>
<reference evidence="2 3" key="1">
    <citation type="submission" date="2023-08" db="EMBL/GenBank/DDBJ databases">
        <title>Oxalobacteraceae gen .nov., isolated from river sludge outside the plant.</title>
        <authorList>
            <person name="Zhao S.Y."/>
        </authorList>
    </citation>
    <scope>NUCLEOTIDE SEQUENCE [LARGE SCALE GENOMIC DNA]</scope>
    <source>
        <strain evidence="2 3">R-40</strain>
    </source>
</reference>
<accession>A0ABU1BSU8</accession>
<dbReference type="PANTHER" id="PTHR18964">
    <property type="entry name" value="ROK (REPRESSOR, ORF, KINASE) FAMILY"/>
    <property type="match status" value="1"/>
</dbReference>
<protein>
    <submittedName>
        <fullName evidence="2">ROK family protein</fullName>
    </submittedName>
</protein>
<name>A0ABU1BSU8_9BURK</name>
<dbReference type="InterPro" id="IPR000600">
    <property type="entry name" value="ROK"/>
</dbReference>
<gene>
    <name evidence="2" type="ORF">Q8A64_16210</name>
</gene>
<keyword evidence="3" id="KW-1185">Reference proteome</keyword>
<dbReference type="Pfam" id="PF00480">
    <property type="entry name" value="ROK"/>
    <property type="match status" value="1"/>
</dbReference>
<dbReference type="InterPro" id="IPR043129">
    <property type="entry name" value="ATPase_NBD"/>
</dbReference>
<evidence type="ECO:0000256" key="1">
    <source>
        <dbReference type="ARBA" id="ARBA00006479"/>
    </source>
</evidence>
<dbReference type="RefSeq" id="WP_338437939.1">
    <property type="nucleotide sequence ID" value="NZ_JAUYVH010000014.1"/>
</dbReference>
<dbReference type="EMBL" id="JAUYVH010000014">
    <property type="protein sequence ID" value="MDQ9171959.1"/>
    <property type="molecule type" value="Genomic_DNA"/>
</dbReference>
<organism evidence="2 3">
    <name type="scientific">Keguizhuia sedimenti</name>
    <dbReference type="NCBI Taxonomy" id="3064264"/>
    <lineage>
        <taxon>Bacteria</taxon>
        <taxon>Pseudomonadati</taxon>
        <taxon>Pseudomonadota</taxon>
        <taxon>Betaproteobacteria</taxon>
        <taxon>Burkholderiales</taxon>
        <taxon>Oxalobacteraceae</taxon>
        <taxon>Keguizhuia</taxon>
    </lineage>
</organism>
<dbReference type="SUPFAM" id="SSF53067">
    <property type="entry name" value="Actin-like ATPase domain"/>
    <property type="match status" value="1"/>
</dbReference>
<dbReference type="Gene3D" id="3.30.420.40">
    <property type="match status" value="2"/>
</dbReference>
<evidence type="ECO:0000313" key="3">
    <source>
        <dbReference type="Proteomes" id="UP001225596"/>
    </source>
</evidence>